<evidence type="ECO:0000313" key="2">
    <source>
        <dbReference type="EMBL" id="GJN01496.1"/>
    </source>
</evidence>
<feature type="domain" description="F-box" evidence="1">
    <location>
        <begin position="4"/>
        <end position="44"/>
    </location>
</feature>
<protein>
    <recommendedName>
        <fullName evidence="1">F-box domain-containing protein</fullName>
    </recommendedName>
</protein>
<comment type="caution">
    <text evidence="2">The sequence shown here is derived from an EMBL/GenBank/DDBJ whole genome shotgun (WGS) entry which is preliminary data.</text>
</comment>
<organism evidence="2 3">
    <name type="scientific">Eleusine coracana subsp. coracana</name>
    <dbReference type="NCBI Taxonomy" id="191504"/>
    <lineage>
        <taxon>Eukaryota</taxon>
        <taxon>Viridiplantae</taxon>
        <taxon>Streptophyta</taxon>
        <taxon>Embryophyta</taxon>
        <taxon>Tracheophyta</taxon>
        <taxon>Spermatophyta</taxon>
        <taxon>Magnoliopsida</taxon>
        <taxon>Liliopsida</taxon>
        <taxon>Poales</taxon>
        <taxon>Poaceae</taxon>
        <taxon>PACMAD clade</taxon>
        <taxon>Chloridoideae</taxon>
        <taxon>Cynodonteae</taxon>
        <taxon>Eleusininae</taxon>
        <taxon>Eleusine</taxon>
    </lineage>
</organism>
<dbReference type="PANTHER" id="PTHR34591">
    <property type="entry name" value="OS03G0653100 PROTEIN-RELATED"/>
    <property type="match status" value="1"/>
</dbReference>
<evidence type="ECO:0000259" key="1">
    <source>
        <dbReference type="SMART" id="SM00256"/>
    </source>
</evidence>
<dbReference type="InterPro" id="IPR001810">
    <property type="entry name" value="F-box_dom"/>
</dbReference>
<keyword evidence="3" id="KW-1185">Reference proteome</keyword>
<dbReference type="SUPFAM" id="SSF81383">
    <property type="entry name" value="F-box domain"/>
    <property type="match status" value="1"/>
</dbReference>
<dbReference type="EMBL" id="BQKI01000009">
    <property type="protein sequence ID" value="GJN01496.1"/>
    <property type="molecule type" value="Genomic_DNA"/>
</dbReference>
<dbReference type="InterPro" id="IPR036047">
    <property type="entry name" value="F-box-like_dom_sf"/>
</dbReference>
<dbReference type="Proteomes" id="UP001054889">
    <property type="component" value="Unassembled WGS sequence"/>
</dbReference>
<dbReference type="Pfam" id="PF00646">
    <property type="entry name" value="F-box"/>
    <property type="match status" value="1"/>
</dbReference>
<sequence>MDLLPDDMVASIFGRLPPCSLAASRCVRKKWCAIIDTRRLLRADLLPLRLDGFFFLEEDLRGDKYFFSRPSTGRRISGRLTDFLPDDCYGDTMILDHCNGLLLLWERVANPATRQSVHLPPFPDPCTEGVFFLAYDPIVSPQHYPLVPSTRIEESSNIKFREDSEWPPSIFTTHVFSSSKWRWEERSFVREGEAAGTIADMHSDWQARRRHAVYVRGALYVHCQNDSVMRITLCDDKYQMIASPADNQERVTWENQKKGCTLQ</sequence>
<accession>A0AAV5CTK2</accession>
<dbReference type="PANTHER" id="PTHR34591:SF23">
    <property type="entry name" value="F-BOX DOMAIN-CONTAINING PROTEIN"/>
    <property type="match status" value="1"/>
</dbReference>
<dbReference type="AlphaFoldDB" id="A0AAV5CTK2"/>
<name>A0AAV5CTK2_ELECO</name>
<reference evidence="2" key="1">
    <citation type="journal article" date="2018" name="DNA Res.">
        <title>Multiple hybrid de novo genome assembly of finger millet, an orphan allotetraploid crop.</title>
        <authorList>
            <person name="Hatakeyama M."/>
            <person name="Aluri S."/>
            <person name="Balachadran M.T."/>
            <person name="Sivarajan S.R."/>
            <person name="Patrignani A."/>
            <person name="Gruter S."/>
            <person name="Poveda L."/>
            <person name="Shimizu-Inatsugi R."/>
            <person name="Baeten J."/>
            <person name="Francoijs K.J."/>
            <person name="Nataraja K.N."/>
            <person name="Reddy Y.A.N."/>
            <person name="Phadnis S."/>
            <person name="Ravikumar R.L."/>
            <person name="Schlapbach R."/>
            <person name="Sreeman S.M."/>
            <person name="Shimizu K.K."/>
        </authorList>
    </citation>
    <scope>NUCLEOTIDE SEQUENCE</scope>
</reference>
<gene>
    <name evidence="2" type="primary">ga18767</name>
    <name evidence="2" type="ORF">PR202_ga18767</name>
</gene>
<dbReference type="SMART" id="SM00256">
    <property type="entry name" value="FBOX"/>
    <property type="match status" value="1"/>
</dbReference>
<proteinExistence type="predicted"/>
<evidence type="ECO:0000313" key="3">
    <source>
        <dbReference type="Proteomes" id="UP001054889"/>
    </source>
</evidence>
<reference evidence="2" key="2">
    <citation type="submission" date="2021-12" db="EMBL/GenBank/DDBJ databases">
        <title>Resequencing data analysis of finger millet.</title>
        <authorList>
            <person name="Hatakeyama M."/>
            <person name="Aluri S."/>
            <person name="Balachadran M.T."/>
            <person name="Sivarajan S.R."/>
            <person name="Poveda L."/>
            <person name="Shimizu-Inatsugi R."/>
            <person name="Schlapbach R."/>
            <person name="Sreeman S.M."/>
            <person name="Shimizu K.K."/>
        </authorList>
    </citation>
    <scope>NUCLEOTIDE SEQUENCE</scope>
</reference>